<keyword evidence="2" id="KW-1185">Reference proteome</keyword>
<proteinExistence type="predicted"/>
<dbReference type="Proteomes" id="UP000596742">
    <property type="component" value="Unassembled WGS sequence"/>
</dbReference>
<name>A0A8B6H363_MYTGA</name>
<gene>
    <name evidence="1" type="ORF">MGAL_10B046901</name>
</gene>
<comment type="caution">
    <text evidence="1">The sequence shown here is derived from an EMBL/GenBank/DDBJ whole genome shotgun (WGS) entry which is preliminary data.</text>
</comment>
<protein>
    <submittedName>
        <fullName evidence="1">Uncharacterized protein</fullName>
    </submittedName>
</protein>
<evidence type="ECO:0000313" key="1">
    <source>
        <dbReference type="EMBL" id="VDI73339.1"/>
    </source>
</evidence>
<reference evidence="1" key="1">
    <citation type="submission" date="2018-11" db="EMBL/GenBank/DDBJ databases">
        <authorList>
            <person name="Alioto T."/>
            <person name="Alioto T."/>
        </authorList>
    </citation>
    <scope>NUCLEOTIDE SEQUENCE</scope>
</reference>
<dbReference type="AlphaFoldDB" id="A0A8B6H363"/>
<dbReference type="Gene3D" id="3.10.10.10">
    <property type="entry name" value="HIV Type 1 Reverse Transcriptase, subunit A, domain 1"/>
    <property type="match status" value="1"/>
</dbReference>
<sequence>MPYPLVFSSEENEYVQKEIDKFISKTIIQPVTPIKDQYVSNIFVRPKKDGTYRSDWEDIAKGGPGSSRHDISGTIVEHSELVSTNTSSDCCTVIIKKQSKKSSVSTPESNKVASFSEIAISSFQDIGEKFQNYGLSKESSEIIIAT</sequence>
<accession>A0A8B6H363</accession>
<dbReference type="OrthoDB" id="10582127at2759"/>
<organism evidence="1 2">
    <name type="scientific">Mytilus galloprovincialis</name>
    <name type="common">Mediterranean mussel</name>
    <dbReference type="NCBI Taxonomy" id="29158"/>
    <lineage>
        <taxon>Eukaryota</taxon>
        <taxon>Metazoa</taxon>
        <taxon>Spiralia</taxon>
        <taxon>Lophotrochozoa</taxon>
        <taxon>Mollusca</taxon>
        <taxon>Bivalvia</taxon>
        <taxon>Autobranchia</taxon>
        <taxon>Pteriomorphia</taxon>
        <taxon>Mytilida</taxon>
        <taxon>Mytiloidea</taxon>
        <taxon>Mytilidae</taxon>
        <taxon>Mytilinae</taxon>
        <taxon>Mytilus</taxon>
    </lineage>
</organism>
<dbReference type="EMBL" id="UYJE01009414">
    <property type="protein sequence ID" value="VDI73339.1"/>
    <property type="molecule type" value="Genomic_DNA"/>
</dbReference>
<evidence type="ECO:0000313" key="2">
    <source>
        <dbReference type="Proteomes" id="UP000596742"/>
    </source>
</evidence>